<dbReference type="GO" id="GO:0052706">
    <property type="term" value="F:L-histidine N(alpha)-methyltransferase activity"/>
    <property type="evidence" value="ECO:0007669"/>
    <property type="project" value="UniProtKB-EC"/>
</dbReference>
<dbReference type="PANTHER" id="PTHR43397">
    <property type="entry name" value="ERGOTHIONEINE BIOSYNTHESIS PROTEIN 1"/>
    <property type="match status" value="1"/>
</dbReference>
<dbReference type="InterPro" id="IPR035094">
    <property type="entry name" value="EgtD"/>
</dbReference>
<dbReference type="Gene3D" id="3.40.50.150">
    <property type="entry name" value="Vaccinia Virus protein VP39"/>
    <property type="match status" value="1"/>
</dbReference>
<proteinExistence type="predicted"/>
<keyword evidence="2 4" id="KW-0808">Transferase</keyword>
<dbReference type="Pfam" id="PF10017">
    <property type="entry name" value="Methyltransf_33"/>
    <property type="match status" value="1"/>
</dbReference>
<evidence type="ECO:0000313" key="5">
    <source>
        <dbReference type="Proteomes" id="UP001160625"/>
    </source>
</evidence>
<accession>A0ABT6N4A1</accession>
<dbReference type="EC" id="2.1.1.44" evidence="4"/>
<feature type="domain" description="Histidine-specific methyltransferase SAM-dependent" evidence="3">
    <location>
        <begin position="18"/>
        <end position="317"/>
    </location>
</feature>
<evidence type="ECO:0000256" key="1">
    <source>
        <dbReference type="ARBA" id="ARBA00022603"/>
    </source>
</evidence>
<dbReference type="Proteomes" id="UP001160625">
    <property type="component" value="Unassembled WGS sequence"/>
</dbReference>
<dbReference type="PIRSF" id="PIRSF018005">
    <property type="entry name" value="UCP018005"/>
    <property type="match status" value="1"/>
</dbReference>
<dbReference type="SUPFAM" id="SSF53335">
    <property type="entry name" value="S-adenosyl-L-methionine-dependent methyltransferases"/>
    <property type="match status" value="1"/>
</dbReference>
<comment type="caution">
    <text evidence="4">The sequence shown here is derived from an EMBL/GenBank/DDBJ whole genome shotgun (WGS) entry which is preliminary data.</text>
</comment>
<gene>
    <name evidence="4" type="primary">egtD</name>
    <name evidence="4" type="ORF">QGN17_15135</name>
</gene>
<protein>
    <submittedName>
        <fullName evidence="4">L-histidine N(Alpha)-methyltransferase</fullName>
        <ecNumber evidence="4">2.1.1.44</ecNumber>
    </submittedName>
</protein>
<dbReference type="InterPro" id="IPR051128">
    <property type="entry name" value="EgtD_Methyltrsf_superfamily"/>
</dbReference>
<dbReference type="GO" id="GO:0032259">
    <property type="term" value="P:methylation"/>
    <property type="evidence" value="ECO:0007669"/>
    <property type="project" value="UniProtKB-KW"/>
</dbReference>
<dbReference type="EMBL" id="JARYGZ010000002">
    <property type="protein sequence ID" value="MDH7640070.1"/>
    <property type="molecule type" value="Genomic_DNA"/>
</dbReference>
<keyword evidence="1 4" id="KW-0489">Methyltransferase</keyword>
<dbReference type="InterPro" id="IPR029063">
    <property type="entry name" value="SAM-dependent_MTases_sf"/>
</dbReference>
<organism evidence="4 5">
    <name type="scientific">Sphingomonas oryzagri</name>
    <dbReference type="NCBI Taxonomy" id="3042314"/>
    <lineage>
        <taxon>Bacteria</taxon>
        <taxon>Pseudomonadati</taxon>
        <taxon>Pseudomonadota</taxon>
        <taxon>Alphaproteobacteria</taxon>
        <taxon>Sphingomonadales</taxon>
        <taxon>Sphingomonadaceae</taxon>
        <taxon>Sphingomonas</taxon>
    </lineage>
</organism>
<reference evidence="4" key="1">
    <citation type="submission" date="2023-04" db="EMBL/GenBank/DDBJ databases">
        <title>Sphingomonas sp. MAHUQ-71 isolated from rice field.</title>
        <authorList>
            <person name="Huq M.A."/>
        </authorList>
    </citation>
    <scope>NUCLEOTIDE SEQUENCE</scope>
    <source>
        <strain evidence="4">MAHUQ-71</strain>
    </source>
</reference>
<evidence type="ECO:0000313" key="4">
    <source>
        <dbReference type="EMBL" id="MDH7640070.1"/>
    </source>
</evidence>
<dbReference type="InterPro" id="IPR017804">
    <property type="entry name" value="MeTrfase_EgtD-like"/>
</dbReference>
<evidence type="ECO:0000256" key="2">
    <source>
        <dbReference type="ARBA" id="ARBA00022679"/>
    </source>
</evidence>
<dbReference type="NCBIfam" id="TIGR03438">
    <property type="entry name" value="egtD_ergothio"/>
    <property type="match status" value="1"/>
</dbReference>
<name>A0ABT6N4A1_9SPHN</name>
<dbReference type="PANTHER" id="PTHR43397:SF1">
    <property type="entry name" value="ERGOTHIONEINE BIOSYNTHESIS PROTEIN 1"/>
    <property type="match status" value="1"/>
</dbReference>
<dbReference type="InterPro" id="IPR019257">
    <property type="entry name" value="MeTrfase_dom"/>
</dbReference>
<sequence>MLEIDRNDARSTAFDPAFRDDVIAGLSLPQKAIPARWFYDHRGSELFEEITRLPEYYPTRTERALLERHAPEVGRIAGPHRAVVEFGSGSSAKTPLLLGAIDPAAYVPIDISGEFLRESAEALGQAFPALAIQPVEADFTRPIRLPVLVDKHPRLGFFPGSTIGNLQAPAAVDLLRAMAGTLGAGAMLLIGMDRVKSPDVLVPAYDDAQGVTAAFNLNLLHRINRELGGDVPVSLFRHRAIWNDGDARIEMHLEATRDLAFAIDGHDFAMAAGETIHTENSHKYGPRSARQMLAAGGWTTLAEWTDPQQNFALLLAEARPMPIAP</sequence>
<evidence type="ECO:0000259" key="3">
    <source>
        <dbReference type="Pfam" id="PF10017"/>
    </source>
</evidence>
<keyword evidence="5" id="KW-1185">Reference proteome</keyword>